<dbReference type="InterPro" id="IPR048343">
    <property type="entry name" value="ZW10_C"/>
</dbReference>
<keyword evidence="20" id="KW-0137">Centromere</keyword>
<accession>F6QB35</accession>
<dbReference type="Pfam" id="PF20666">
    <property type="entry name" value="ZW10_C"/>
    <property type="match status" value="1"/>
</dbReference>
<evidence type="ECO:0000256" key="16">
    <source>
        <dbReference type="ARBA" id="ARBA00023054"/>
    </source>
</evidence>
<dbReference type="AlphaFoldDB" id="F6QB35"/>
<keyword evidence="14" id="KW-0653">Protein transport</keyword>
<feature type="coiled-coil region" evidence="23">
    <location>
        <begin position="56"/>
        <end position="83"/>
    </location>
</feature>
<evidence type="ECO:0000256" key="3">
    <source>
        <dbReference type="ARBA" id="ARBA00004629"/>
    </source>
</evidence>
<dbReference type="GO" id="GO:0007094">
    <property type="term" value="P:mitotic spindle assembly checkpoint signaling"/>
    <property type="evidence" value="ECO:0000318"/>
    <property type="project" value="GO_Central"/>
</dbReference>
<dbReference type="GO" id="GO:0005819">
    <property type="term" value="C:spindle"/>
    <property type="evidence" value="ECO:0007669"/>
    <property type="project" value="UniProtKB-SubCell"/>
</dbReference>
<evidence type="ECO:0000256" key="14">
    <source>
        <dbReference type="ARBA" id="ARBA00022927"/>
    </source>
</evidence>
<dbReference type="OMA" id="HHLLTMG"/>
<dbReference type="Proteomes" id="UP000008144">
    <property type="component" value="Chromosome 3"/>
</dbReference>
<evidence type="ECO:0000256" key="5">
    <source>
        <dbReference type="ARBA" id="ARBA00022448"/>
    </source>
</evidence>
<gene>
    <name evidence="27" type="primary">LOC100183428</name>
</gene>
<keyword evidence="16 23" id="KW-0175">Coiled coil</keyword>
<reference evidence="28" key="1">
    <citation type="journal article" date="2002" name="Science">
        <title>The draft genome of Ciona intestinalis: insights into chordate and vertebrate origins.</title>
        <authorList>
            <person name="Dehal P."/>
            <person name="Satou Y."/>
            <person name="Campbell R.K."/>
            <person name="Chapman J."/>
            <person name="Degnan B."/>
            <person name="De Tomaso A."/>
            <person name="Davidson B."/>
            <person name="Di Gregorio A."/>
            <person name="Gelpke M."/>
            <person name="Goodstein D.M."/>
            <person name="Harafuji N."/>
            <person name="Hastings K.E."/>
            <person name="Ho I."/>
            <person name="Hotta K."/>
            <person name="Huang W."/>
            <person name="Kawashima T."/>
            <person name="Lemaire P."/>
            <person name="Martinez D."/>
            <person name="Meinertzhagen I.A."/>
            <person name="Necula S."/>
            <person name="Nonaka M."/>
            <person name="Putnam N."/>
            <person name="Rash S."/>
            <person name="Saiga H."/>
            <person name="Satake M."/>
            <person name="Terry A."/>
            <person name="Yamada L."/>
            <person name="Wang H.G."/>
            <person name="Awazu S."/>
            <person name="Azumi K."/>
            <person name="Boore J."/>
            <person name="Branno M."/>
            <person name="Chin-Bow S."/>
            <person name="DeSantis R."/>
            <person name="Doyle S."/>
            <person name="Francino P."/>
            <person name="Keys D.N."/>
            <person name="Haga S."/>
            <person name="Hayashi H."/>
            <person name="Hino K."/>
            <person name="Imai K.S."/>
            <person name="Inaba K."/>
            <person name="Kano S."/>
            <person name="Kobayashi K."/>
            <person name="Kobayashi M."/>
            <person name="Lee B.I."/>
            <person name="Makabe K.W."/>
            <person name="Manohar C."/>
            <person name="Matassi G."/>
            <person name="Medina M."/>
            <person name="Mochizuki Y."/>
            <person name="Mount S."/>
            <person name="Morishita T."/>
            <person name="Miura S."/>
            <person name="Nakayama A."/>
            <person name="Nishizaka S."/>
            <person name="Nomoto H."/>
            <person name="Ohta F."/>
            <person name="Oishi K."/>
            <person name="Rigoutsos I."/>
            <person name="Sano M."/>
            <person name="Sasaki A."/>
            <person name="Sasakura Y."/>
            <person name="Shoguchi E."/>
            <person name="Shin-i T."/>
            <person name="Spagnuolo A."/>
            <person name="Stainier D."/>
            <person name="Suzuki M.M."/>
            <person name="Tassy O."/>
            <person name="Takatori N."/>
            <person name="Tokuoka M."/>
            <person name="Yagi K."/>
            <person name="Yoshizaki F."/>
            <person name="Wada S."/>
            <person name="Zhang C."/>
            <person name="Hyatt P.D."/>
            <person name="Larimer F."/>
            <person name="Detter C."/>
            <person name="Doggett N."/>
            <person name="Glavina T."/>
            <person name="Hawkins T."/>
            <person name="Richardson P."/>
            <person name="Lucas S."/>
            <person name="Kohara Y."/>
            <person name="Levine M."/>
            <person name="Satoh N."/>
            <person name="Rokhsar D.S."/>
        </authorList>
    </citation>
    <scope>NUCLEOTIDE SEQUENCE [LARGE SCALE GENOMIC DNA]</scope>
</reference>
<keyword evidence="18" id="KW-0206">Cytoskeleton</keyword>
<dbReference type="Ensembl" id="ENSCINT00000018123.3">
    <property type="protein sequence ID" value="ENSCINP00000018123.3"/>
    <property type="gene ID" value="ENSCING00000008912.3"/>
</dbReference>
<reference evidence="27" key="3">
    <citation type="submission" date="2025-08" db="UniProtKB">
        <authorList>
            <consortium name="Ensembl"/>
        </authorList>
    </citation>
    <scope>IDENTIFICATION</scope>
</reference>
<evidence type="ECO:0000256" key="13">
    <source>
        <dbReference type="ARBA" id="ARBA00022892"/>
    </source>
</evidence>
<evidence type="ECO:0000313" key="27">
    <source>
        <dbReference type="Ensembl" id="ENSCINP00000018123.3"/>
    </source>
</evidence>
<evidence type="ECO:0000256" key="15">
    <source>
        <dbReference type="ARBA" id="ARBA00022990"/>
    </source>
</evidence>
<dbReference type="FunCoup" id="F6QB35">
    <property type="interactions" value="1275"/>
</dbReference>
<evidence type="ECO:0000256" key="17">
    <source>
        <dbReference type="ARBA" id="ARBA00023136"/>
    </source>
</evidence>
<evidence type="ECO:0000256" key="8">
    <source>
        <dbReference type="ARBA" id="ARBA00022553"/>
    </source>
</evidence>
<evidence type="ECO:0000256" key="20">
    <source>
        <dbReference type="ARBA" id="ARBA00023328"/>
    </source>
</evidence>
<keyword evidence="9" id="KW-0132">Cell division</keyword>
<dbReference type="InParanoid" id="F6QB35"/>
<name>F6QB35_CIOIN</name>
<evidence type="ECO:0000256" key="11">
    <source>
        <dbReference type="ARBA" id="ARBA00022824"/>
    </source>
</evidence>
<keyword evidence="12" id="KW-0995">Kinetochore</keyword>
<protein>
    <recommendedName>
        <fullName evidence="22">Centromere/kinetochore protein zw10 homolog</fullName>
    </recommendedName>
</protein>
<dbReference type="PANTHER" id="PTHR12205">
    <property type="entry name" value="CENTROMERE/KINETOCHORE PROTEIN ZW10"/>
    <property type="match status" value="1"/>
</dbReference>
<dbReference type="Gene3D" id="1.10.357.150">
    <property type="match status" value="1"/>
</dbReference>
<evidence type="ECO:0000256" key="7">
    <source>
        <dbReference type="ARBA" id="ARBA00022490"/>
    </source>
</evidence>
<dbReference type="FunFam" id="1.10.357.150:FF:000001">
    <property type="entry name" value="centromere/kinetochore protein zw10 homolog"/>
    <property type="match status" value="1"/>
</dbReference>
<dbReference type="GO" id="GO:0015031">
    <property type="term" value="P:protein transport"/>
    <property type="evidence" value="ECO:0007669"/>
    <property type="project" value="UniProtKB-KW"/>
</dbReference>
<dbReference type="EMBL" id="EAAA01001800">
    <property type="status" value="NOT_ANNOTATED_CDS"/>
    <property type="molecule type" value="Genomic_DNA"/>
</dbReference>
<keyword evidence="7" id="KW-0963">Cytoplasm</keyword>
<dbReference type="InterPro" id="IPR048344">
    <property type="entry name" value="Zw10_middle"/>
</dbReference>
<evidence type="ECO:0000256" key="2">
    <source>
        <dbReference type="ARBA" id="ARBA00004406"/>
    </source>
</evidence>
<evidence type="ECO:0000259" key="26">
    <source>
        <dbReference type="Pfam" id="PF22766"/>
    </source>
</evidence>
<evidence type="ECO:0000256" key="12">
    <source>
        <dbReference type="ARBA" id="ARBA00022838"/>
    </source>
</evidence>
<comment type="similarity">
    <text evidence="4">Belongs to the ZW10 family.</text>
</comment>
<dbReference type="STRING" id="7719.ENSCINP00000018123"/>
<evidence type="ECO:0000256" key="4">
    <source>
        <dbReference type="ARBA" id="ARBA00006245"/>
    </source>
</evidence>
<keyword evidence="11" id="KW-0256">Endoplasmic reticulum</keyword>
<dbReference type="InterPro" id="IPR046362">
    <property type="entry name" value="Zw10/DSL1_C_sf"/>
</dbReference>
<comment type="subcellular location">
    <subcellularLocation>
        <location evidence="3">Chromosome</location>
        <location evidence="3">Centromere</location>
        <location evidence="3">Kinetochore</location>
    </subcellularLocation>
    <subcellularLocation>
        <location evidence="1">Cytoplasm</location>
        <location evidence="1">Cytoskeleton</location>
        <location evidence="1">Spindle</location>
    </subcellularLocation>
    <subcellularLocation>
        <location evidence="2">Endoplasmic reticulum membrane</location>
        <topology evidence="2">Peripheral membrane protein</topology>
    </subcellularLocation>
</comment>
<keyword evidence="5" id="KW-0813">Transport</keyword>
<reference evidence="27" key="2">
    <citation type="journal article" date="2008" name="Genome Biol.">
        <title>Improved genome assembly and evidence-based global gene model set for the chordate Ciona intestinalis: new insight into intron and operon populations.</title>
        <authorList>
            <person name="Satou Y."/>
            <person name="Mineta K."/>
            <person name="Ogasawara M."/>
            <person name="Sasakura Y."/>
            <person name="Shoguchi E."/>
            <person name="Ueno K."/>
            <person name="Yamada L."/>
            <person name="Matsumoto J."/>
            <person name="Wasserscheid J."/>
            <person name="Dewar K."/>
            <person name="Wiley G.B."/>
            <person name="Macmil S.L."/>
            <person name="Roe B.A."/>
            <person name="Zeller R.W."/>
            <person name="Hastings K.E."/>
            <person name="Lemaire P."/>
            <person name="Lindquist E."/>
            <person name="Endo T."/>
            <person name="Hotta K."/>
            <person name="Inaba K."/>
        </authorList>
    </citation>
    <scope>NUCLEOTIDE SEQUENCE [LARGE SCALE GENOMIC DNA]</scope>
    <source>
        <strain evidence="27">wild type</strain>
    </source>
</reference>
<proteinExistence type="inferred from homology"/>
<keyword evidence="10" id="KW-0498">Mitosis</keyword>
<comment type="subunit">
    <text evidence="21">Interacts with NBAS and KNTC1/ROD; the interactions are mutually exclusive and indicative for its association in two different vesicle tethering complexes. Component of the RZZ complex composed of KNTC1/ROD, ZW10 and ZWILCH. Component of the NRZ complex composed of NBAS, ZW10 and RINT1/TIP20L; NRZ associates with SNAREs STX18, USE1L, BNIP1/SEC20L and SEC22B (the assembly has been described as syntaxin 18 complex). Interacts directly with RINT1/TIP20L bound to BNIP1/SEC20L. Interacts with C19orf25 and ZWINT. Interacts with ZFYVE1. Interacts with RAB18 and this interaction is enhanced in the presence of ZFYVE1.</text>
</comment>
<dbReference type="GO" id="GO:1990423">
    <property type="term" value="C:RZZ complex"/>
    <property type="evidence" value="ECO:0000318"/>
    <property type="project" value="GO_Central"/>
</dbReference>
<dbReference type="GO" id="GO:0005789">
    <property type="term" value="C:endoplasmic reticulum membrane"/>
    <property type="evidence" value="ECO:0007669"/>
    <property type="project" value="UniProtKB-SubCell"/>
</dbReference>
<keyword evidence="8" id="KW-0597">Phosphoprotein</keyword>
<feature type="domain" description="Centromere/kinetochore protein zw10 middle" evidence="24">
    <location>
        <begin position="177"/>
        <end position="408"/>
    </location>
</feature>
<evidence type="ECO:0000256" key="9">
    <source>
        <dbReference type="ARBA" id="ARBA00022618"/>
    </source>
</evidence>
<keyword evidence="28" id="KW-1185">Reference proteome</keyword>
<dbReference type="Pfam" id="PF22766">
    <property type="entry name" value="ZW10_C2"/>
    <property type="match status" value="1"/>
</dbReference>
<dbReference type="PANTHER" id="PTHR12205:SF0">
    <property type="entry name" value="CENTROMERE_KINETOCHORE PROTEIN ZW10 HOMOLOG"/>
    <property type="match status" value="1"/>
</dbReference>
<evidence type="ECO:0000256" key="10">
    <source>
        <dbReference type="ARBA" id="ARBA00022776"/>
    </source>
</evidence>
<evidence type="ECO:0000256" key="19">
    <source>
        <dbReference type="ARBA" id="ARBA00023306"/>
    </source>
</evidence>
<keyword evidence="17" id="KW-0472">Membrane</keyword>
<dbReference type="HOGENOM" id="CLU_012948_0_0_1"/>
<reference evidence="27" key="4">
    <citation type="submission" date="2025-09" db="UniProtKB">
        <authorList>
            <consortium name="Ensembl"/>
        </authorList>
    </citation>
    <scope>IDENTIFICATION</scope>
</reference>
<evidence type="ECO:0000256" key="1">
    <source>
        <dbReference type="ARBA" id="ARBA00004186"/>
    </source>
</evidence>
<keyword evidence="15" id="KW-0007">Acetylation</keyword>
<evidence type="ECO:0000259" key="24">
    <source>
        <dbReference type="Pfam" id="PF20665"/>
    </source>
</evidence>
<dbReference type="GO" id="GO:0006888">
    <property type="term" value="P:endoplasmic reticulum to Golgi vesicle-mediated transport"/>
    <property type="evidence" value="ECO:0000318"/>
    <property type="project" value="GO_Central"/>
</dbReference>
<evidence type="ECO:0000256" key="22">
    <source>
        <dbReference type="ARBA" id="ARBA00069312"/>
    </source>
</evidence>
<evidence type="ECO:0000313" key="28">
    <source>
        <dbReference type="Proteomes" id="UP000008144"/>
    </source>
</evidence>
<keyword evidence="6" id="KW-0158">Chromosome</keyword>
<keyword evidence="19" id="KW-0131">Cell cycle</keyword>
<evidence type="ECO:0000259" key="25">
    <source>
        <dbReference type="Pfam" id="PF20666"/>
    </source>
</evidence>
<organism evidence="27 28">
    <name type="scientific">Ciona intestinalis</name>
    <name type="common">Transparent sea squirt</name>
    <name type="synonym">Ascidia intestinalis</name>
    <dbReference type="NCBI Taxonomy" id="7719"/>
    <lineage>
        <taxon>Eukaryota</taxon>
        <taxon>Metazoa</taxon>
        <taxon>Chordata</taxon>
        <taxon>Tunicata</taxon>
        <taxon>Ascidiacea</taxon>
        <taxon>Phlebobranchia</taxon>
        <taxon>Cionidae</taxon>
        <taxon>Ciona</taxon>
    </lineage>
</organism>
<evidence type="ECO:0000256" key="6">
    <source>
        <dbReference type="ARBA" id="ARBA00022454"/>
    </source>
</evidence>
<keyword evidence="13" id="KW-0931">ER-Golgi transport</keyword>
<feature type="domain" description="ZW10 C-terminal helical" evidence="26">
    <location>
        <begin position="627"/>
        <end position="784"/>
    </location>
</feature>
<evidence type="ECO:0000256" key="23">
    <source>
        <dbReference type="SAM" id="Coils"/>
    </source>
</evidence>
<dbReference type="GeneTree" id="ENSGT00390000016427"/>
<evidence type="ECO:0000256" key="21">
    <source>
        <dbReference type="ARBA" id="ARBA00065852"/>
    </source>
</evidence>
<dbReference type="InterPro" id="IPR055148">
    <property type="entry name" value="ZW10_C_2"/>
</dbReference>
<dbReference type="GO" id="GO:0051301">
    <property type="term" value="P:cell division"/>
    <property type="evidence" value="ECO:0007669"/>
    <property type="project" value="UniProtKB-KW"/>
</dbReference>
<sequence length="786" mass="90387">MSSLVTEALASAGKLAKDDWNVKISKLAARAFDTKRELSECIEEEFCNFSSLRESCEDTNAKLTEIRDEAHRLEKSLETMVQDQIPDTTKKFDQLAKEHSKTVELVQVLEKLNFAYFYFRNHELDVKHKNLLQASIKLEKVKQCIESANGMKMVESQIYKALKVEYHLCKEQILYTLDEAWRDSVLWELPGDNGDMTRSPKLTISFSQNQSLSSQDVIYALYVCGTLTYKVEKLAKHCIEHMIKPCILNPGCDVNVKQNSGTASVMLNNCDGAEDENREEKEVCNHDEIFTNVLKFLQFLYDNLLKLKLEPEKDAVVMEIFSSFIFEETIKLIVDQCLPKTVPQTKEGLDNYHQVTECVNKFDASLRKIKFLPPSVEKSDLISYVADIHIHFASRRSIDILAEARRLMKLDLHDTEEINDNERKAELTGDAYNKVREAVNIKKEPEFIERGKELFWKPEHPLSDNTLCLPRCRVSKSAKSILKLAYTTLCEATKSSDQTALKLVFTTEQIFELYMAVVPIYHKKLFLKIVPHITAVFHNDCWFLSHHLLTMGHQFTNKLKSKLDGKNLLFVQLVPRLRSIGEICCDELHLAQLRRQRDQIMESLAPLRNFNSGMDAKLSKYSAAERTVKQTLHQLQHLRKVWKGVFPSNILQRSLALLTDTAISEIVSSICSMEDISSDDSIQLKMICHLMQDQVPLVFKQQDEDDEQPAEAEDSATPWQREVKKWQRLNEIIFVLDSSMTKIVDRWAEGKGPLSMAFTVAEMKSLIRALFQNTERRANAISKIRL</sequence>
<dbReference type="Pfam" id="PF20665">
    <property type="entry name" value="Zw10_middle"/>
    <property type="match status" value="1"/>
</dbReference>
<evidence type="ECO:0000256" key="18">
    <source>
        <dbReference type="ARBA" id="ARBA00023212"/>
    </source>
</evidence>
<feature type="domain" description="Centromere/kinetochore protein zw10 C-terminal" evidence="25">
    <location>
        <begin position="467"/>
        <end position="602"/>
    </location>
</feature>